<dbReference type="Pfam" id="PF02141">
    <property type="entry name" value="DENN"/>
    <property type="match status" value="1"/>
</dbReference>
<dbReference type="InterPro" id="IPR043153">
    <property type="entry name" value="DENN_C"/>
</dbReference>
<dbReference type="PANTHER" id="PTHR12296">
    <property type="entry name" value="DENN DOMAIN-CONTAINING PROTEIN 4"/>
    <property type="match status" value="1"/>
</dbReference>
<dbReference type="PROSITE" id="PS50211">
    <property type="entry name" value="DENN"/>
    <property type="match status" value="1"/>
</dbReference>
<dbReference type="SMART" id="SM00799">
    <property type="entry name" value="DENN"/>
    <property type="match status" value="1"/>
</dbReference>
<evidence type="ECO:0000313" key="4">
    <source>
        <dbReference type="Proteomes" id="UP001439008"/>
    </source>
</evidence>
<protein>
    <recommendedName>
        <fullName evidence="2">UDENN domain-containing protein</fullName>
    </recommendedName>
</protein>
<accession>A0ABV2AMH5</accession>
<dbReference type="Proteomes" id="UP001439008">
    <property type="component" value="Unassembled WGS sequence"/>
</dbReference>
<evidence type="ECO:0000256" key="1">
    <source>
        <dbReference type="SAM" id="Coils"/>
    </source>
</evidence>
<feature type="domain" description="UDENN" evidence="2">
    <location>
        <begin position="1"/>
        <end position="360"/>
    </location>
</feature>
<keyword evidence="1" id="KW-0175">Coiled coil</keyword>
<dbReference type="Pfam" id="PF03455">
    <property type="entry name" value="dDENN"/>
    <property type="match status" value="1"/>
</dbReference>
<dbReference type="InterPro" id="IPR037516">
    <property type="entry name" value="Tripartite_DENN"/>
</dbReference>
<gene>
    <name evidence="3" type="ORF">MHBO_002482</name>
</gene>
<dbReference type="Gene3D" id="3.40.50.11500">
    <property type="match status" value="1"/>
</dbReference>
<organism evidence="3 4">
    <name type="scientific">Bonamia ostreae</name>
    <dbReference type="NCBI Taxonomy" id="126728"/>
    <lineage>
        <taxon>Eukaryota</taxon>
        <taxon>Sar</taxon>
        <taxon>Rhizaria</taxon>
        <taxon>Endomyxa</taxon>
        <taxon>Ascetosporea</taxon>
        <taxon>Haplosporida</taxon>
        <taxon>Bonamia</taxon>
    </lineage>
</organism>
<feature type="coiled-coil region" evidence="1">
    <location>
        <begin position="257"/>
        <end position="284"/>
    </location>
</feature>
<dbReference type="Gene3D" id="3.30.450.200">
    <property type="match status" value="1"/>
</dbReference>
<dbReference type="InterPro" id="IPR005112">
    <property type="entry name" value="dDENN_dom"/>
</dbReference>
<dbReference type="EMBL" id="JBDODL010000913">
    <property type="protein sequence ID" value="MES1920860.1"/>
    <property type="molecule type" value="Genomic_DNA"/>
</dbReference>
<keyword evidence="4" id="KW-1185">Reference proteome</keyword>
<sequence length="409" mass="48472">MQFCYPYESKYLPSKNNSEHFFILTEKNASMIYGSCLLYKESNSTYRGICISSHWPFFDNFKKFLSGLYERTMADKNKRNDVVLFDEYEIPIERVVSNYIFEVPLPPWGKIKVKTISFSGLEQVFTRAPPNELNYLHYDFLKLFNCLSVNNIIHCLSGILNEKRIIFLSNDISKLTCVTESYRTLIFPFNWMHIYIPVLPIYYIDYLVAPIPFICGILKSQLRQDMQLSDTIIIDLDENSINIFKCRHLDLIPESLSKKLQKKVKKLIENKNKKDKRIKNLEYNYKIYKIREAFIEFFGCILENYRKAIVYDADKKIKLFDKEKFISSKTEDTKKFFTSLSNTQMFQSFIDMVLESLKDVLNNTYRMFWIQGSCISTKRYKIIPKVILSKIQLLFIKPNTIVCLQINRD</sequence>
<dbReference type="InterPro" id="IPR051696">
    <property type="entry name" value="DENN_Domain_GEFs"/>
</dbReference>
<dbReference type="InterPro" id="IPR001194">
    <property type="entry name" value="cDENN_dom"/>
</dbReference>
<dbReference type="SMART" id="SM00801">
    <property type="entry name" value="dDENN"/>
    <property type="match status" value="1"/>
</dbReference>
<evidence type="ECO:0000259" key="2">
    <source>
        <dbReference type="PROSITE" id="PS50211"/>
    </source>
</evidence>
<reference evidence="3 4" key="1">
    <citation type="journal article" date="2024" name="BMC Biol.">
        <title>Comparative genomics of Ascetosporea gives new insight into the evolutionary basis for animal parasitism in Rhizaria.</title>
        <authorList>
            <person name="Hiltunen Thoren M."/>
            <person name="Onut-Brannstrom I."/>
            <person name="Alfjorden A."/>
            <person name="Peckova H."/>
            <person name="Swords F."/>
            <person name="Hooper C."/>
            <person name="Holzer A.S."/>
            <person name="Bass D."/>
            <person name="Burki F."/>
        </authorList>
    </citation>
    <scope>NUCLEOTIDE SEQUENCE [LARGE SCALE GENOMIC DNA]</scope>
    <source>
        <strain evidence="3">20-A016</strain>
    </source>
</reference>
<comment type="caution">
    <text evidence="3">The sequence shown here is derived from an EMBL/GenBank/DDBJ whole genome shotgun (WGS) entry which is preliminary data.</text>
</comment>
<proteinExistence type="predicted"/>
<dbReference type="PANTHER" id="PTHR12296:SF21">
    <property type="entry name" value="DENN DOMAIN-CONTAINING PROTEIN 3"/>
    <property type="match status" value="1"/>
</dbReference>
<evidence type="ECO:0000313" key="3">
    <source>
        <dbReference type="EMBL" id="MES1920860.1"/>
    </source>
</evidence>
<name>A0ABV2AMH5_9EUKA</name>
<dbReference type="Gene3D" id="6.10.140.1000">
    <property type="match status" value="1"/>
</dbReference>